<reference evidence="1 2" key="3">
    <citation type="journal article" date="2022" name="Microbiol. Spectr.">
        <title>Folding features and dynamics of 3D genome architecture in plant fungal pathogens.</title>
        <authorList>
            <person name="Xia C."/>
        </authorList>
    </citation>
    <scope>NUCLEOTIDE SEQUENCE [LARGE SCALE GENOMIC DNA]</scope>
    <source>
        <strain evidence="1 2">93-210</strain>
    </source>
</reference>
<accession>A0ACC0E725</accession>
<sequence>MSSQFKEHNLSSWIIALGQLWVERKLASPSQAISTFDTQFPTALSQMAFAQSMTGAWTYALERAACWAMLTFEESVSHKTLR</sequence>
<evidence type="ECO:0000313" key="1">
    <source>
        <dbReference type="EMBL" id="KAI7947346.1"/>
    </source>
</evidence>
<keyword evidence="2" id="KW-1185">Reference proteome</keyword>
<comment type="caution">
    <text evidence="1">The sequence shown here is derived from an EMBL/GenBank/DDBJ whole genome shotgun (WGS) entry which is preliminary data.</text>
</comment>
<protein>
    <submittedName>
        <fullName evidence="1">Uncharacterized protein</fullName>
    </submittedName>
</protein>
<organism evidence="1 2">
    <name type="scientific">Puccinia striiformis f. sp. tritici</name>
    <dbReference type="NCBI Taxonomy" id="168172"/>
    <lineage>
        <taxon>Eukaryota</taxon>
        <taxon>Fungi</taxon>
        <taxon>Dikarya</taxon>
        <taxon>Basidiomycota</taxon>
        <taxon>Pucciniomycotina</taxon>
        <taxon>Pucciniomycetes</taxon>
        <taxon>Pucciniales</taxon>
        <taxon>Pucciniaceae</taxon>
        <taxon>Puccinia</taxon>
    </lineage>
</organism>
<evidence type="ECO:0000313" key="2">
    <source>
        <dbReference type="Proteomes" id="UP001060170"/>
    </source>
</evidence>
<reference evidence="2" key="2">
    <citation type="journal article" date="2018" name="Mol. Plant Microbe Interact.">
        <title>Genome sequence resources for the wheat stripe rust pathogen (Puccinia striiformis f. sp. tritici) and the barley stripe rust pathogen (Puccinia striiformis f. sp. hordei).</title>
        <authorList>
            <person name="Xia C."/>
            <person name="Wang M."/>
            <person name="Yin C."/>
            <person name="Cornejo O.E."/>
            <person name="Hulbert S.H."/>
            <person name="Chen X."/>
        </authorList>
    </citation>
    <scope>NUCLEOTIDE SEQUENCE [LARGE SCALE GENOMIC DNA]</scope>
    <source>
        <strain evidence="2">93-210</strain>
    </source>
</reference>
<dbReference type="Proteomes" id="UP001060170">
    <property type="component" value="Chromosome 9"/>
</dbReference>
<name>A0ACC0E725_9BASI</name>
<proteinExistence type="predicted"/>
<gene>
    <name evidence="1" type="ORF">MJO28_009254</name>
</gene>
<reference evidence="2" key="1">
    <citation type="journal article" date="2018" name="BMC Genomics">
        <title>Genomic insights into host adaptation between the wheat stripe rust pathogen (Puccinia striiformis f. sp. tritici) and the barley stripe rust pathogen (Puccinia striiformis f. sp. hordei).</title>
        <authorList>
            <person name="Xia C."/>
            <person name="Wang M."/>
            <person name="Yin C."/>
            <person name="Cornejo O.E."/>
            <person name="Hulbert S.H."/>
            <person name="Chen X."/>
        </authorList>
    </citation>
    <scope>NUCLEOTIDE SEQUENCE [LARGE SCALE GENOMIC DNA]</scope>
    <source>
        <strain evidence="2">93-210</strain>
    </source>
</reference>
<dbReference type="EMBL" id="CM045873">
    <property type="protein sequence ID" value="KAI7947346.1"/>
    <property type="molecule type" value="Genomic_DNA"/>
</dbReference>